<evidence type="ECO:0000259" key="3">
    <source>
        <dbReference type="Pfam" id="PF07687"/>
    </source>
</evidence>
<dbReference type="InterPro" id="IPR002933">
    <property type="entry name" value="Peptidase_M20"/>
</dbReference>
<comment type="caution">
    <text evidence="4">The sequence shown here is derived from an EMBL/GenBank/DDBJ whole genome shotgun (WGS) entry which is preliminary data.</text>
</comment>
<dbReference type="NCBIfam" id="NF005678">
    <property type="entry name" value="PRK07473.1"/>
    <property type="match status" value="1"/>
</dbReference>
<evidence type="ECO:0000256" key="1">
    <source>
        <dbReference type="ARBA" id="ARBA00022801"/>
    </source>
</evidence>
<dbReference type="PANTHER" id="PTHR43808:SF9">
    <property type="entry name" value="BLL0789 PROTEIN"/>
    <property type="match status" value="1"/>
</dbReference>
<keyword evidence="5" id="KW-1185">Reference proteome</keyword>
<dbReference type="Pfam" id="PF07687">
    <property type="entry name" value="M20_dimer"/>
    <property type="match status" value="1"/>
</dbReference>
<evidence type="ECO:0000313" key="5">
    <source>
        <dbReference type="Proteomes" id="UP001430804"/>
    </source>
</evidence>
<sequence length="385" mass="41227">MPKISSRTLFNARDLPFDSGAMAADLKRWVDQESPTYDADAVNRMMDVASRDLAMLGADLQRLPGHGGYGDCVKATLPHSRRGAPGILVLGHMDTVHPVGTIAHFPFREEKDRCYGPGILDMKAGNFLSLEAIRQLQRAGIDTPLPITVMFTSDEEVGSPSTRALIEAEARRHRFVLVPEPARRNGGVVTGRYAIARFRITTVGQPSHAGLRLSEGVSAIREMAQQIIAIEAMTDKESGFSVGVVRGGEWANCVATTCHAEVLVSATTHAVLERAIERMHGLKPKGAGSMVKVEQSVVRPVWEKTAASWAVYETAKGLAADLGFDLPFEVSGGGSDGNFTGALGVPTLDGLGARGDGPHTLEEHIVTESLAERGRLMAALLATLD</sequence>
<accession>A0ABS6WNE9</accession>
<gene>
    <name evidence="4" type="ORF">KY465_09330</name>
</gene>
<evidence type="ECO:0000256" key="2">
    <source>
        <dbReference type="ARBA" id="ARBA00022833"/>
    </source>
</evidence>
<proteinExistence type="predicted"/>
<reference evidence="4" key="1">
    <citation type="submission" date="2021-07" db="EMBL/GenBank/DDBJ databases">
        <title>Pseudohoeflea marina sp. nov. a polyhydroxyalcanoate-producing bacterium.</title>
        <authorList>
            <person name="Zheng W."/>
            <person name="Yu S."/>
            <person name="Huang Y."/>
        </authorList>
    </citation>
    <scope>NUCLEOTIDE SEQUENCE</scope>
    <source>
        <strain evidence="4">DP4N28-3</strain>
    </source>
</reference>
<dbReference type="PIRSF" id="PIRSF037238">
    <property type="entry name" value="Carboxypeptidase_G2"/>
    <property type="match status" value="1"/>
</dbReference>
<dbReference type="InterPro" id="IPR011650">
    <property type="entry name" value="Peptidase_M20_dimer"/>
</dbReference>
<dbReference type="InterPro" id="IPR050072">
    <property type="entry name" value="Peptidase_M20A"/>
</dbReference>
<dbReference type="InterPro" id="IPR001261">
    <property type="entry name" value="ArgE/DapE_CS"/>
</dbReference>
<keyword evidence="2" id="KW-0862">Zinc</keyword>
<dbReference type="InterPro" id="IPR017150">
    <property type="entry name" value="Pept_M20_glutamate_carboxypep"/>
</dbReference>
<evidence type="ECO:0000313" key="4">
    <source>
        <dbReference type="EMBL" id="MBW3097481.1"/>
    </source>
</evidence>
<protein>
    <submittedName>
        <fullName evidence="4">M20/M25/M40 family metallo-hydrolase</fullName>
    </submittedName>
</protein>
<feature type="domain" description="Peptidase M20 dimerisation" evidence="3">
    <location>
        <begin position="191"/>
        <end position="279"/>
    </location>
</feature>
<dbReference type="PANTHER" id="PTHR43808">
    <property type="entry name" value="ACETYLORNITHINE DEACETYLASE"/>
    <property type="match status" value="1"/>
</dbReference>
<dbReference type="PROSITE" id="PS00758">
    <property type="entry name" value="ARGE_DAPE_CPG2_1"/>
    <property type="match status" value="1"/>
</dbReference>
<dbReference type="RefSeq" id="WP_219201386.1">
    <property type="nucleotide sequence ID" value="NZ_JAHWQX010000002.1"/>
</dbReference>
<dbReference type="Proteomes" id="UP001430804">
    <property type="component" value="Unassembled WGS sequence"/>
</dbReference>
<dbReference type="EMBL" id="JAHWQX010000002">
    <property type="protein sequence ID" value="MBW3097481.1"/>
    <property type="molecule type" value="Genomic_DNA"/>
</dbReference>
<dbReference type="Pfam" id="PF01546">
    <property type="entry name" value="Peptidase_M20"/>
    <property type="match status" value="1"/>
</dbReference>
<name>A0ABS6WNE9_9HYPH</name>
<dbReference type="CDD" id="cd03885">
    <property type="entry name" value="M20_CPDG2"/>
    <property type="match status" value="1"/>
</dbReference>
<keyword evidence="1" id="KW-0378">Hydrolase</keyword>
<organism evidence="4 5">
    <name type="scientific">Pseudohoeflea coraliihabitans</name>
    <dbReference type="NCBI Taxonomy" id="2860393"/>
    <lineage>
        <taxon>Bacteria</taxon>
        <taxon>Pseudomonadati</taxon>
        <taxon>Pseudomonadota</taxon>
        <taxon>Alphaproteobacteria</taxon>
        <taxon>Hyphomicrobiales</taxon>
        <taxon>Rhizobiaceae</taxon>
        <taxon>Pseudohoeflea</taxon>
    </lineage>
</organism>